<dbReference type="InterPro" id="IPR011993">
    <property type="entry name" value="PH-like_dom_sf"/>
</dbReference>
<feature type="compositionally biased region" description="Acidic residues" evidence="1">
    <location>
        <begin position="199"/>
        <end position="211"/>
    </location>
</feature>
<dbReference type="PANTHER" id="PTHR12847:SF9">
    <property type="entry name" value="NECAP-LIKE PROTEIN CG9132"/>
    <property type="match status" value="1"/>
</dbReference>
<feature type="region of interest" description="Disordered" evidence="1">
    <location>
        <begin position="134"/>
        <end position="211"/>
    </location>
</feature>
<dbReference type="GO" id="GO:0006897">
    <property type="term" value="P:endocytosis"/>
    <property type="evidence" value="ECO:0007669"/>
    <property type="project" value="InterPro"/>
</dbReference>
<dbReference type="PANTHER" id="PTHR12847">
    <property type="entry name" value="ATP-BINDING CASSETTE ABC TRANSPORTER-RELATED"/>
    <property type="match status" value="1"/>
</dbReference>
<evidence type="ECO:0000259" key="2">
    <source>
        <dbReference type="Pfam" id="PF07933"/>
    </source>
</evidence>
<organism evidence="3">
    <name type="scientific">Proboscia inermis</name>
    <dbReference type="NCBI Taxonomy" id="420281"/>
    <lineage>
        <taxon>Eukaryota</taxon>
        <taxon>Sar</taxon>
        <taxon>Stramenopiles</taxon>
        <taxon>Ochrophyta</taxon>
        <taxon>Bacillariophyta</taxon>
        <taxon>Coscinodiscophyceae</taxon>
        <taxon>Rhizosoleniophycidae</taxon>
        <taxon>Rhizosoleniales</taxon>
        <taxon>Rhizosoleniaceae</taxon>
        <taxon>Proboscia</taxon>
    </lineage>
</organism>
<gene>
    <name evidence="3" type="ORF">PINE0816_LOCUS10893</name>
</gene>
<dbReference type="AlphaFoldDB" id="A0A7S0C6X7"/>
<evidence type="ECO:0000313" key="3">
    <source>
        <dbReference type="EMBL" id="CAD8414759.1"/>
    </source>
</evidence>
<feature type="domain" description="NECAP PHear" evidence="2">
    <location>
        <begin position="14"/>
        <end position="134"/>
    </location>
</feature>
<dbReference type="SUPFAM" id="SSF50729">
    <property type="entry name" value="PH domain-like"/>
    <property type="match status" value="1"/>
</dbReference>
<accession>A0A7S0C6X7</accession>
<dbReference type="Gene3D" id="2.30.29.30">
    <property type="entry name" value="Pleckstrin-homology domain (PH domain)/Phosphotyrosine-binding domain (PTB)"/>
    <property type="match status" value="1"/>
</dbReference>
<dbReference type="GO" id="GO:0030125">
    <property type="term" value="C:clathrin vesicle coat"/>
    <property type="evidence" value="ECO:0007669"/>
    <property type="project" value="TreeGrafter"/>
</dbReference>
<reference evidence="3" key="1">
    <citation type="submission" date="2021-01" db="EMBL/GenBank/DDBJ databases">
        <authorList>
            <person name="Corre E."/>
            <person name="Pelletier E."/>
            <person name="Niang G."/>
            <person name="Scheremetjew M."/>
            <person name="Finn R."/>
            <person name="Kale V."/>
            <person name="Holt S."/>
            <person name="Cochrane G."/>
            <person name="Meng A."/>
            <person name="Brown T."/>
            <person name="Cohen L."/>
        </authorList>
    </citation>
    <scope>NUCLEOTIDE SEQUENCE</scope>
    <source>
        <strain evidence="3">CCAP1064/1</strain>
    </source>
</reference>
<proteinExistence type="predicted"/>
<feature type="compositionally biased region" description="Polar residues" evidence="1">
    <location>
        <begin position="164"/>
        <end position="184"/>
    </location>
</feature>
<dbReference type="EMBL" id="HBEL01023280">
    <property type="protein sequence ID" value="CAD8414759.1"/>
    <property type="molecule type" value="Transcribed_RNA"/>
</dbReference>
<dbReference type="Pfam" id="PF07933">
    <property type="entry name" value="DUF1681"/>
    <property type="match status" value="1"/>
</dbReference>
<name>A0A7S0C6X7_9STRA</name>
<evidence type="ECO:0000256" key="1">
    <source>
        <dbReference type="SAM" id="MobiDB-lite"/>
    </source>
</evidence>
<dbReference type="InterPro" id="IPR012466">
    <property type="entry name" value="NECAP_PHear"/>
</dbReference>
<protein>
    <recommendedName>
        <fullName evidence="2">NECAP PHear domain-containing protein</fullName>
    </recommendedName>
</protein>
<sequence>MGKRPKLDGPPGSTEEHLFAQCKVCYDGKHKVEYWVESVVDSSRYFVIRCEDENSRKQAFVGVGFRERDEALSLKMCMSDYIRSVDRENKVLDLMTKKAEQDQLEEVASENDNETCVSLSKLSFKEGEKIHINIRGNPEKKSPKGKRLCNSSGGLRPPPPPAGSNVTSGKKSSISEQMKEVTTSKTEEDSAPEVKNGEIDDDDWGDFESGV</sequence>